<dbReference type="KEGG" id="tim:GMBLW1_20170"/>
<keyword evidence="1" id="KW-0001">2Fe-2S</keyword>
<dbReference type="InParanoid" id="A0A6C2YLE6"/>
<name>A0A6C2YLE6_9BACT</name>
<dbReference type="FunCoup" id="A0A6C2YLE6">
    <property type="interactions" value="59"/>
</dbReference>
<sequence>MAYHPAVPLAELAPGVGRLVELNGKKIALFLTEGQVYAIDEICPHRGAPMHEGECEGLFVTCPWHNASFDLQTGKHQCPPAKSDLAVYPVRVVGETVEIDVG</sequence>
<keyword evidence="6" id="KW-0560">Oxidoreductase</keyword>
<dbReference type="InterPro" id="IPR036922">
    <property type="entry name" value="Rieske_2Fe-2S_sf"/>
</dbReference>
<dbReference type="EMBL" id="LR593887">
    <property type="protein sequence ID" value="VTR99917.1"/>
    <property type="molecule type" value="Genomic_DNA"/>
</dbReference>
<dbReference type="GO" id="GO:0051213">
    <property type="term" value="F:dioxygenase activity"/>
    <property type="evidence" value="ECO:0007669"/>
    <property type="project" value="UniProtKB-KW"/>
</dbReference>
<evidence type="ECO:0000256" key="2">
    <source>
        <dbReference type="ARBA" id="ARBA00022723"/>
    </source>
</evidence>
<dbReference type="RefSeq" id="WP_162657176.1">
    <property type="nucleotide sequence ID" value="NZ_LR593887.1"/>
</dbReference>
<dbReference type="SUPFAM" id="SSF50022">
    <property type="entry name" value="ISP domain"/>
    <property type="match status" value="1"/>
</dbReference>
<evidence type="ECO:0000313" key="7">
    <source>
        <dbReference type="Proteomes" id="UP000464378"/>
    </source>
</evidence>
<dbReference type="PANTHER" id="PTHR21496">
    <property type="entry name" value="FERREDOXIN-RELATED"/>
    <property type="match status" value="1"/>
</dbReference>
<dbReference type="EMBL" id="LR586016">
    <property type="protein sequence ID" value="VIP01943.1"/>
    <property type="molecule type" value="Genomic_DNA"/>
</dbReference>
<dbReference type="PROSITE" id="PS51296">
    <property type="entry name" value="RIESKE"/>
    <property type="match status" value="1"/>
</dbReference>
<accession>A0A6C2YLE6</accession>
<reference evidence="6" key="1">
    <citation type="submission" date="2019-04" db="EMBL/GenBank/DDBJ databases">
        <authorList>
            <consortium name="Science for Life Laboratories"/>
        </authorList>
    </citation>
    <scope>NUCLEOTIDE SEQUENCE</scope>
    <source>
        <strain evidence="6">MBLW1</strain>
    </source>
</reference>
<evidence type="ECO:0000313" key="6">
    <source>
        <dbReference type="EMBL" id="VIP01943.1"/>
    </source>
</evidence>
<dbReference type="Gene3D" id="2.102.10.10">
    <property type="entry name" value="Rieske [2Fe-2S] iron-sulphur domain"/>
    <property type="match status" value="1"/>
</dbReference>
<dbReference type="AlphaFoldDB" id="A0A6C2YLE6"/>
<keyword evidence="7" id="KW-1185">Reference proteome</keyword>
<dbReference type="GO" id="GO:0046872">
    <property type="term" value="F:metal ion binding"/>
    <property type="evidence" value="ECO:0007669"/>
    <property type="project" value="UniProtKB-KW"/>
</dbReference>
<proteinExistence type="predicted"/>
<keyword evidence="3" id="KW-0408">Iron</keyword>
<protein>
    <recommendedName>
        <fullName evidence="5">Rieske domain-containing protein</fullName>
    </recommendedName>
</protein>
<feature type="domain" description="Rieske" evidence="5">
    <location>
        <begin position="4"/>
        <end position="99"/>
    </location>
</feature>
<evidence type="ECO:0000256" key="4">
    <source>
        <dbReference type="ARBA" id="ARBA00023014"/>
    </source>
</evidence>
<keyword evidence="4" id="KW-0411">Iron-sulfur</keyword>
<evidence type="ECO:0000256" key="3">
    <source>
        <dbReference type="ARBA" id="ARBA00023004"/>
    </source>
</evidence>
<keyword evidence="2" id="KW-0479">Metal-binding</keyword>
<dbReference type="PANTHER" id="PTHR21496:SF23">
    <property type="entry name" value="3-PHENYLPROPIONATE_CINNAMIC ACID DIOXYGENASE FERREDOXIN SUBUNIT"/>
    <property type="match status" value="1"/>
</dbReference>
<gene>
    <name evidence="6" type="ORF">GMBLW1_20170</name>
</gene>
<evidence type="ECO:0000256" key="1">
    <source>
        <dbReference type="ARBA" id="ARBA00022714"/>
    </source>
</evidence>
<dbReference type="InterPro" id="IPR017941">
    <property type="entry name" value="Rieske_2Fe-2S"/>
</dbReference>
<dbReference type="Proteomes" id="UP000464378">
    <property type="component" value="Chromosome"/>
</dbReference>
<organism evidence="6">
    <name type="scientific">Tuwongella immobilis</name>
    <dbReference type="NCBI Taxonomy" id="692036"/>
    <lineage>
        <taxon>Bacteria</taxon>
        <taxon>Pseudomonadati</taxon>
        <taxon>Planctomycetota</taxon>
        <taxon>Planctomycetia</taxon>
        <taxon>Gemmatales</taxon>
        <taxon>Gemmataceae</taxon>
        <taxon>Tuwongella</taxon>
    </lineage>
</organism>
<keyword evidence="6" id="KW-0223">Dioxygenase</keyword>
<dbReference type="GO" id="GO:0051537">
    <property type="term" value="F:2 iron, 2 sulfur cluster binding"/>
    <property type="evidence" value="ECO:0007669"/>
    <property type="project" value="UniProtKB-KW"/>
</dbReference>
<dbReference type="Pfam" id="PF00355">
    <property type="entry name" value="Rieske"/>
    <property type="match status" value="1"/>
</dbReference>
<evidence type="ECO:0000259" key="5">
    <source>
        <dbReference type="PROSITE" id="PS51296"/>
    </source>
</evidence>